<dbReference type="Proteomes" id="UP000824469">
    <property type="component" value="Unassembled WGS sequence"/>
</dbReference>
<feature type="coiled-coil region" evidence="1">
    <location>
        <begin position="302"/>
        <end position="329"/>
    </location>
</feature>
<reference evidence="3 4" key="1">
    <citation type="journal article" date="2021" name="Nat. Plants">
        <title>The Taxus genome provides insights into paclitaxel biosynthesis.</title>
        <authorList>
            <person name="Xiong X."/>
            <person name="Gou J."/>
            <person name="Liao Q."/>
            <person name="Li Y."/>
            <person name="Zhou Q."/>
            <person name="Bi G."/>
            <person name="Li C."/>
            <person name="Du R."/>
            <person name="Wang X."/>
            <person name="Sun T."/>
            <person name="Guo L."/>
            <person name="Liang H."/>
            <person name="Lu P."/>
            <person name="Wu Y."/>
            <person name="Zhang Z."/>
            <person name="Ro D.K."/>
            <person name="Shang Y."/>
            <person name="Huang S."/>
            <person name="Yan J."/>
        </authorList>
    </citation>
    <scope>NUCLEOTIDE SEQUENCE [LARGE SCALE GENOMIC DNA]</scope>
    <source>
        <strain evidence="3">Ta-2019</strain>
    </source>
</reference>
<comment type="caution">
    <text evidence="3">The sequence shown here is derived from an EMBL/GenBank/DDBJ whole genome shotgun (WGS) entry which is preliminary data.</text>
</comment>
<keyword evidence="1" id="KW-0175">Coiled coil</keyword>
<evidence type="ECO:0000259" key="2">
    <source>
        <dbReference type="Pfam" id="PF00293"/>
    </source>
</evidence>
<dbReference type="EMBL" id="JAHRHJ020000005">
    <property type="protein sequence ID" value="KAH9316147.1"/>
    <property type="molecule type" value="Genomic_DNA"/>
</dbReference>
<dbReference type="AlphaFoldDB" id="A0AA38LD45"/>
<gene>
    <name evidence="3" type="ORF">KI387_024774</name>
</gene>
<dbReference type="Gene3D" id="3.90.79.10">
    <property type="entry name" value="Nucleoside Triphosphate Pyrophosphohydrolase"/>
    <property type="match status" value="1"/>
</dbReference>
<dbReference type="SUPFAM" id="SSF55811">
    <property type="entry name" value="Nudix"/>
    <property type="match status" value="1"/>
</dbReference>
<name>A0AA38LD45_TAXCH</name>
<dbReference type="InterPro" id="IPR015797">
    <property type="entry name" value="NUDIX_hydrolase-like_dom_sf"/>
</dbReference>
<evidence type="ECO:0000313" key="4">
    <source>
        <dbReference type="Proteomes" id="UP000824469"/>
    </source>
</evidence>
<proteinExistence type="predicted"/>
<protein>
    <recommendedName>
        <fullName evidence="2">Nudix hydrolase domain-containing protein</fullName>
    </recommendedName>
</protein>
<dbReference type="Pfam" id="PF00293">
    <property type="entry name" value="NUDIX"/>
    <property type="match status" value="1"/>
</dbReference>
<evidence type="ECO:0000256" key="1">
    <source>
        <dbReference type="SAM" id="Coils"/>
    </source>
</evidence>
<feature type="non-terminal residue" evidence="3">
    <location>
        <position position="1"/>
    </location>
</feature>
<organism evidence="3 4">
    <name type="scientific">Taxus chinensis</name>
    <name type="common">Chinese yew</name>
    <name type="synonym">Taxus wallichiana var. chinensis</name>
    <dbReference type="NCBI Taxonomy" id="29808"/>
    <lineage>
        <taxon>Eukaryota</taxon>
        <taxon>Viridiplantae</taxon>
        <taxon>Streptophyta</taxon>
        <taxon>Embryophyta</taxon>
        <taxon>Tracheophyta</taxon>
        <taxon>Spermatophyta</taxon>
        <taxon>Pinopsida</taxon>
        <taxon>Pinidae</taxon>
        <taxon>Conifers II</taxon>
        <taxon>Cupressales</taxon>
        <taxon>Taxaceae</taxon>
        <taxon>Taxus</taxon>
    </lineage>
</organism>
<evidence type="ECO:0000313" key="3">
    <source>
        <dbReference type="EMBL" id="KAH9316147.1"/>
    </source>
</evidence>
<feature type="domain" description="Nudix hydrolase" evidence="2">
    <location>
        <begin position="91"/>
        <end position="193"/>
    </location>
</feature>
<accession>A0AA38LD45</accession>
<keyword evidence="4" id="KW-1185">Reference proteome</keyword>
<dbReference type="InterPro" id="IPR000086">
    <property type="entry name" value="NUDIX_hydrolase_dom"/>
</dbReference>
<sequence>KSHLAQMSAQSMRIAHHPPHSAPPNSDSDSGFKILKEELCYSRYLNVYNRIVEYPPTEEVATESSDCKGKIVQYDIVGSKTVSFHFCAVFPFDTLMRSVTLIKEYAQGGNCYMYGVPCGGLSEKHLSLEDCARKELSEEAQLQGGNLVKLIPDDHPGLLEVKWCRNRFTPFVLLDPEKDVMPRPMDPEEVIEVLTVDIPTLKEIMYGGSMMLPSVVTFHEGVSQNLPNNQEVDIEFVSPQIEVVDRILEGSHNVGNNENIDSSSKILYAEILNDTPSWVDSETGTLEESTLESDMALARDSIDIVLKRLEKYKSQNSQLKAEKHQLVEYVQHLINPISSTFPVPDAVAAPYEETLNLSKEINTLGHVTKTWLSEILVLGQGMIKTVVKLHEDIIAYLDRILSFKETFVSAISNLDEILPSLQEMTSMESLVLAIEGILKFEHQGTCFLWCLHLKSRKTLLEDSMIHYDSMCNEAFTSLSLIQEFMAEIPCNIVNEHNQRCSSE</sequence>